<dbReference type="PRINTS" id="PR00070">
    <property type="entry name" value="DHFR"/>
</dbReference>
<keyword evidence="6 7" id="KW-0560">Oxidoreductase</keyword>
<proteinExistence type="inferred from homology"/>
<dbReference type="GO" id="GO:0004146">
    <property type="term" value="F:dihydrofolate reductase activity"/>
    <property type="evidence" value="ECO:0007669"/>
    <property type="project" value="UniProtKB-EC"/>
</dbReference>
<dbReference type="GO" id="GO:0050661">
    <property type="term" value="F:NADP binding"/>
    <property type="evidence" value="ECO:0007669"/>
    <property type="project" value="InterPro"/>
</dbReference>
<keyword evidence="4 7" id="KW-0554">One-carbon metabolism</keyword>
<evidence type="ECO:0000259" key="8">
    <source>
        <dbReference type="PROSITE" id="PS51330"/>
    </source>
</evidence>
<dbReference type="EMBL" id="JAEAGR010000001">
    <property type="protein sequence ID" value="MBH1939442.1"/>
    <property type="molecule type" value="Genomic_DNA"/>
</dbReference>
<comment type="catalytic activity">
    <reaction evidence="7">
        <text>(6S)-5,6,7,8-tetrahydrofolate + NADP(+) = 7,8-dihydrofolate + NADPH + H(+)</text>
        <dbReference type="Rhea" id="RHEA:15009"/>
        <dbReference type="ChEBI" id="CHEBI:15378"/>
        <dbReference type="ChEBI" id="CHEBI:57451"/>
        <dbReference type="ChEBI" id="CHEBI:57453"/>
        <dbReference type="ChEBI" id="CHEBI:57783"/>
        <dbReference type="ChEBI" id="CHEBI:58349"/>
        <dbReference type="EC" id="1.5.1.3"/>
    </reaction>
</comment>
<dbReference type="Gene3D" id="3.40.430.10">
    <property type="entry name" value="Dihydrofolate Reductase, subunit A"/>
    <property type="match status" value="1"/>
</dbReference>
<evidence type="ECO:0000256" key="6">
    <source>
        <dbReference type="ARBA" id="ARBA00023002"/>
    </source>
</evidence>
<dbReference type="Proteomes" id="UP000623269">
    <property type="component" value="Unassembled WGS sequence"/>
</dbReference>
<dbReference type="PIRSF" id="PIRSF000194">
    <property type="entry name" value="DHFR"/>
    <property type="match status" value="1"/>
</dbReference>
<sequence length="163" mass="18815">MNLIVAVDNNWAIGYQNRLLVRIPADQRFFRDETIHKAVIMGRKTLESFPGGQPLKERLNVVITSNPTYKVKDALIVKNIEEALEAVKGYASEDIYIIGGATIYKQMLDLCDVAHVTKIDYAYEADTYFPNLDERPDWILTGESDEQTYYDLTYTFCKYEKKK</sequence>
<dbReference type="CDD" id="cd00209">
    <property type="entry name" value="DHFR"/>
    <property type="match status" value="1"/>
</dbReference>
<dbReference type="Pfam" id="PF00186">
    <property type="entry name" value="DHFR_1"/>
    <property type="match status" value="1"/>
</dbReference>
<dbReference type="InterPro" id="IPR012259">
    <property type="entry name" value="DHFR"/>
</dbReference>
<dbReference type="GO" id="GO:0006730">
    <property type="term" value="P:one-carbon metabolic process"/>
    <property type="evidence" value="ECO:0007669"/>
    <property type="project" value="UniProtKB-KW"/>
</dbReference>
<gene>
    <name evidence="9" type="ORF">I5677_00880</name>
</gene>
<comment type="function">
    <text evidence="7">Key enzyme in folate metabolism. Catalyzes an essential reaction for de novo glycine and purine synthesis, and for DNA precursor synthesis.</text>
</comment>
<evidence type="ECO:0000256" key="4">
    <source>
        <dbReference type="ARBA" id="ARBA00022563"/>
    </source>
</evidence>
<organism evidence="9 10">
    <name type="scientific">Mobilitalea sibirica</name>
    <dbReference type="NCBI Taxonomy" id="1462919"/>
    <lineage>
        <taxon>Bacteria</taxon>
        <taxon>Bacillati</taxon>
        <taxon>Bacillota</taxon>
        <taxon>Clostridia</taxon>
        <taxon>Lachnospirales</taxon>
        <taxon>Lachnospiraceae</taxon>
        <taxon>Mobilitalea</taxon>
    </lineage>
</organism>
<evidence type="ECO:0000256" key="7">
    <source>
        <dbReference type="PIRNR" id="PIRNR000194"/>
    </source>
</evidence>
<name>A0A8J7HB01_9FIRM</name>
<keyword evidence="10" id="KW-1185">Reference proteome</keyword>
<dbReference type="SUPFAM" id="SSF53597">
    <property type="entry name" value="Dihydrofolate reductase-like"/>
    <property type="match status" value="1"/>
</dbReference>
<dbReference type="InterPro" id="IPR024072">
    <property type="entry name" value="DHFR-like_dom_sf"/>
</dbReference>
<dbReference type="PROSITE" id="PS51330">
    <property type="entry name" value="DHFR_2"/>
    <property type="match status" value="1"/>
</dbReference>
<evidence type="ECO:0000256" key="3">
    <source>
        <dbReference type="ARBA" id="ARBA00012856"/>
    </source>
</evidence>
<dbReference type="PANTHER" id="PTHR48069:SF3">
    <property type="entry name" value="DIHYDROFOLATE REDUCTASE"/>
    <property type="match status" value="1"/>
</dbReference>
<keyword evidence="5 7" id="KW-0521">NADP</keyword>
<dbReference type="InterPro" id="IPR001796">
    <property type="entry name" value="DHFR_dom"/>
</dbReference>
<dbReference type="AlphaFoldDB" id="A0A8J7HB01"/>
<comment type="caution">
    <text evidence="9">The sequence shown here is derived from an EMBL/GenBank/DDBJ whole genome shotgun (WGS) entry which is preliminary data.</text>
</comment>
<dbReference type="GO" id="GO:0046654">
    <property type="term" value="P:tetrahydrofolate biosynthetic process"/>
    <property type="evidence" value="ECO:0007669"/>
    <property type="project" value="UniProtKB-UniPathway"/>
</dbReference>
<evidence type="ECO:0000256" key="1">
    <source>
        <dbReference type="ARBA" id="ARBA00004903"/>
    </source>
</evidence>
<evidence type="ECO:0000313" key="10">
    <source>
        <dbReference type="Proteomes" id="UP000623269"/>
    </source>
</evidence>
<evidence type="ECO:0000256" key="2">
    <source>
        <dbReference type="ARBA" id="ARBA00009539"/>
    </source>
</evidence>
<accession>A0A8J7HB01</accession>
<feature type="domain" description="DHFR" evidence="8">
    <location>
        <begin position="1"/>
        <end position="161"/>
    </location>
</feature>
<comment type="similarity">
    <text evidence="2 7">Belongs to the dihydrofolate reductase family.</text>
</comment>
<dbReference type="PANTHER" id="PTHR48069">
    <property type="entry name" value="DIHYDROFOLATE REDUCTASE"/>
    <property type="match status" value="1"/>
</dbReference>
<dbReference type="UniPathway" id="UPA00077">
    <property type="reaction ID" value="UER00158"/>
</dbReference>
<dbReference type="GO" id="GO:0046655">
    <property type="term" value="P:folic acid metabolic process"/>
    <property type="evidence" value="ECO:0007669"/>
    <property type="project" value="TreeGrafter"/>
</dbReference>
<dbReference type="EC" id="1.5.1.3" evidence="3 7"/>
<dbReference type="RefSeq" id="WP_197659669.1">
    <property type="nucleotide sequence ID" value="NZ_JAEAGR010000001.1"/>
</dbReference>
<evidence type="ECO:0000256" key="5">
    <source>
        <dbReference type="ARBA" id="ARBA00022857"/>
    </source>
</evidence>
<dbReference type="GO" id="GO:0046452">
    <property type="term" value="P:dihydrofolate metabolic process"/>
    <property type="evidence" value="ECO:0007669"/>
    <property type="project" value="TreeGrafter"/>
</dbReference>
<reference evidence="9" key="1">
    <citation type="submission" date="2020-12" db="EMBL/GenBank/DDBJ databases">
        <title>M. sibirica DSM 26468T genome.</title>
        <authorList>
            <person name="Thieme N."/>
            <person name="Rettenmaier R."/>
            <person name="Zverlov V."/>
            <person name="Liebl W."/>
        </authorList>
    </citation>
    <scope>NUCLEOTIDE SEQUENCE</scope>
    <source>
        <strain evidence="9">DSM 26468</strain>
    </source>
</reference>
<protein>
    <recommendedName>
        <fullName evidence="3 7">Dihydrofolate reductase</fullName>
        <ecNumber evidence="3 7">1.5.1.3</ecNumber>
    </recommendedName>
</protein>
<comment type="pathway">
    <text evidence="1 7">Cofactor biosynthesis; tetrahydrofolate biosynthesis; 5,6,7,8-tetrahydrofolate from 7,8-dihydrofolate: step 1/1.</text>
</comment>
<evidence type="ECO:0000313" key="9">
    <source>
        <dbReference type="EMBL" id="MBH1939442.1"/>
    </source>
</evidence>